<dbReference type="GO" id="GO:0006796">
    <property type="term" value="P:phosphate-containing compound metabolic process"/>
    <property type="evidence" value="ECO:0007669"/>
    <property type="project" value="InterPro"/>
</dbReference>
<evidence type="ECO:0000256" key="11">
    <source>
        <dbReference type="SAM" id="MobiDB-lite"/>
    </source>
</evidence>
<dbReference type="SUPFAM" id="SSF50324">
    <property type="entry name" value="Inorganic pyrophosphatase"/>
    <property type="match status" value="1"/>
</dbReference>
<keyword evidence="13" id="KW-1185">Reference proteome</keyword>
<evidence type="ECO:0000256" key="2">
    <source>
        <dbReference type="ARBA" id="ARBA00004496"/>
    </source>
</evidence>
<keyword evidence="6" id="KW-0479">Metal-binding</keyword>
<dbReference type="GO" id="GO:0005737">
    <property type="term" value="C:cytoplasm"/>
    <property type="evidence" value="ECO:0007669"/>
    <property type="project" value="UniProtKB-SubCell"/>
</dbReference>
<evidence type="ECO:0000256" key="9">
    <source>
        <dbReference type="ARBA" id="ARBA00032535"/>
    </source>
</evidence>
<evidence type="ECO:0000256" key="3">
    <source>
        <dbReference type="ARBA" id="ARBA00006220"/>
    </source>
</evidence>
<evidence type="ECO:0000313" key="12">
    <source>
        <dbReference type="EMBL" id="KAK2150358.1"/>
    </source>
</evidence>
<evidence type="ECO:0000256" key="5">
    <source>
        <dbReference type="ARBA" id="ARBA00022490"/>
    </source>
</evidence>
<accession>A0AAD9JCV1</accession>
<evidence type="ECO:0000256" key="1">
    <source>
        <dbReference type="ARBA" id="ARBA00001946"/>
    </source>
</evidence>
<comment type="similarity">
    <text evidence="3">Belongs to the PPase family.</text>
</comment>
<gene>
    <name evidence="12" type="ORF">LSH36_409g02056</name>
</gene>
<dbReference type="AlphaFoldDB" id="A0AAD9JCV1"/>
<dbReference type="FunFam" id="3.90.80.10:FF:000004">
    <property type="entry name" value="Inorganic pyrophosphatase"/>
    <property type="match status" value="1"/>
</dbReference>
<dbReference type="GO" id="GO:0000287">
    <property type="term" value="F:magnesium ion binding"/>
    <property type="evidence" value="ECO:0007669"/>
    <property type="project" value="InterPro"/>
</dbReference>
<evidence type="ECO:0000256" key="8">
    <source>
        <dbReference type="ARBA" id="ARBA00022842"/>
    </source>
</evidence>
<evidence type="ECO:0000313" key="13">
    <source>
        <dbReference type="Proteomes" id="UP001208570"/>
    </source>
</evidence>
<dbReference type="CDD" id="cd00412">
    <property type="entry name" value="pyrophosphatase"/>
    <property type="match status" value="1"/>
</dbReference>
<organism evidence="12 13">
    <name type="scientific">Paralvinella palmiformis</name>
    <dbReference type="NCBI Taxonomy" id="53620"/>
    <lineage>
        <taxon>Eukaryota</taxon>
        <taxon>Metazoa</taxon>
        <taxon>Spiralia</taxon>
        <taxon>Lophotrochozoa</taxon>
        <taxon>Annelida</taxon>
        <taxon>Polychaeta</taxon>
        <taxon>Sedentaria</taxon>
        <taxon>Canalipalpata</taxon>
        <taxon>Terebellida</taxon>
        <taxon>Terebelliformia</taxon>
        <taxon>Alvinellidae</taxon>
        <taxon>Paralvinella</taxon>
    </lineage>
</organism>
<keyword evidence="7" id="KW-0378">Hydrolase</keyword>
<keyword evidence="8" id="KW-0460">Magnesium</keyword>
<protein>
    <recommendedName>
        <fullName evidence="10">Inorganic pyrophosphatase</fullName>
        <ecNumber evidence="4">3.6.1.1</ecNumber>
    </recommendedName>
    <alternativeName>
        <fullName evidence="9">Pyrophosphate phospho-hydrolase</fullName>
    </alternativeName>
</protein>
<reference evidence="12" key="1">
    <citation type="journal article" date="2023" name="Mol. Biol. Evol.">
        <title>Third-Generation Sequencing Reveals the Adaptive Role of the Epigenome in Three Deep-Sea Polychaetes.</title>
        <authorList>
            <person name="Perez M."/>
            <person name="Aroh O."/>
            <person name="Sun Y."/>
            <person name="Lan Y."/>
            <person name="Juniper S.K."/>
            <person name="Young C.R."/>
            <person name="Angers B."/>
            <person name="Qian P.Y."/>
        </authorList>
    </citation>
    <scope>NUCLEOTIDE SEQUENCE</scope>
    <source>
        <strain evidence="12">P08H-3</strain>
    </source>
</reference>
<evidence type="ECO:0000256" key="7">
    <source>
        <dbReference type="ARBA" id="ARBA00022801"/>
    </source>
</evidence>
<dbReference type="Pfam" id="PF00719">
    <property type="entry name" value="Pyrophosphatase"/>
    <property type="match status" value="1"/>
</dbReference>
<dbReference type="Gene3D" id="3.90.80.10">
    <property type="entry name" value="Inorganic pyrophosphatase"/>
    <property type="match status" value="1"/>
</dbReference>
<dbReference type="PROSITE" id="PS00387">
    <property type="entry name" value="PPASE"/>
    <property type="match status" value="1"/>
</dbReference>
<dbReference type="InterPro" id="IPR036649">
    <property type="entry name" value="Pyrophosphatase_sf"/>
</dbReference>
<feature type="region of interest" description="Disordered" evidence="11">
    <location>
        <begin position="391"/>
        <end position="416"/>
    </location>
</feature>
<dbReference type="InterPro" id="IPR008162">
    <property type="entry name" value="Pyrophosphatase"/>
</dbReference>
<dbReference type="Proteomes" id="UP001208570">
    <property type="component" value="Unassembled WGS sequence"/>
</dbReference>
<sequence>MSYSIIERGSPNTLEYRLFFSGPNGPLSPLHDIPLYADKANNTFNMVVEVPRWTNAKMEIDTKNRLNPIKQDVKKGKLRYVHNCFPHHGYIWNYGALPQTWEDPAHKDEHTQQNGDNDPIDVCEIGFKAQKRGSVIKVKALGIMALIDEGETDWKVLAIDVTDPLADKLNDVEDVEKLMPGFLKATNEWFRIYKIPAGKPENQFAFNGEAKNRAFAHQIIEQTHEQWQKLITNQCDAAGLSCENVSVAGSSFTISTGEAQEAVNAQQCNNELQQLISSSLRCLKGPPPPVAGVGPSLGHPSVIGLCHSRWRLPPAHYFSDGPELGADTIHPGSAPPYGEAAAIPPEVRMAHTAIKAKEWSPYNTADQCKFVMMMMITATSVCMCRATSKGNEAKSKMKHPSDMPKPRFELGGGSDM</sequence>
<comment type="caution">
    <text evidence="12">The sequence shown here is derived from an EMBL/GenBank/DDBJ whole genome shotgun (WGS) entry which is preliminary data.</text>
</comment>
<comment type="cofactor">
    <cofactor evidence="1">
        <name>Mg(2+)</name>
        <dbReference type="ChEBI" id="CHEBI:18420"/>
    </cofactor>
</comment>
<dbReference type="EC" id="3.6.1.1" evidence="4"/>
<proteinExistence type="inferred from homology"/>
<feature type="compositionally biased region" description="Basic and acidic residues" evidence="11">
    <location>
        <begin position="391"/>
        <end position="408"/>
    </location>
</feature>
<keyword evidence="5" id="KW-0963">Cytoplasm</keyword>
<evidence type="ECO:0000256" key="10">
    <source>
        <dbReference type="ARBA" id="ARBA00040300"/>
    </source>
</evidence>
<evidence type="ECO:0000256" key="4">
    <source>
        <dbReference type="ARBA" id="ARBA00012146"/>
    </source>
</evidence>
<dbReference type="GO" id="GO:0004427">
    <property type="term" value="F:inorganic diphosphate phosphatase activity"/>
    <property type="evidence" value="ECO:0007669"/>
    <property type="project" value="UniProtKB-EC"/>
</dbReference>
<name>A0AAD9JCV1_9ANNE</name>
<comment type="subcellular location">
    <subcellularLocation>
        <location evidence="2">Cytoplasm</location>
    </subcellularLocation>
</comment>
<dbReference type="EMBL" id="JAODUP010000409">
    <property type="protein sequence ID" value="KAK2150358.1"/>
    <property type="molecule type" value="Genomic_DNA"/>
</dbReference>
<dbReference type="PANTHER" id="PTHR10286">
    <property type="entry name" value="INORGANIC PYROPHOSPHATASE"/>
    <property type="match status" value="1"/>
</dbReference>
<evidence type="ECO:0000256" key="6">
    <source>
        <dbReference type="ARBA" id="ARBA00022723"/>
    </source>
</evidence>